<evidence type="ECO:0000256" key="1">
    <source>
        <dbReference type="ARBA" id="ARBA00010641"/>
    </source>
</evidence>
<evidence type="ECO:0000256" key="2">
    <source>
        <dbReference type="ARBA" id="ARBA00023015"/>
    </source>
</evidence>
<dbReference type="InterPro" id="IPR036388">
    <property type="entry name" value="WH-like_DNA-bd_sf"/>
</dbReference>
<sequence length="202" mass="23956">MKIGGVNEVYLWSEYLKGDENSFKHIYELYSSPLLRYGFKFTQDEDLIAEAVQDLFVKLWKNRKTIGETPSVKNYLYKSFRRVLIEKLQFSARTIAFPITDEIIQFNFELGHDHVLIRKERLSQLQASLEKALSQMSDKQREVIYLKYYEDMSYEEIAEMMDITTKGAYKLLYRALDSLRENLGGFTMLLLILVFQKLKMPW</sequence>
<proteinExistence type="inferred from homology"/>
<dbReference type="InterPro" id="IPR013324">
    <property type="entry name" value="RNA_pol_sigma_r3/r4-like"/>
</dbReference>
<dbReference type="Gene3D" id="1.10.10.10">
    <property type="entry name" value="Winged helix-like DNA-binding domain superfamily/Winged helix DNA-binding domain"/>
    <property type="match status" value="1"/>
</dbReference>
<dbReference type="STRING" id="551995.SAMN05192574_105160"/>
<dbReference type="NCBIfam" id="TIGR02937">
    <property type="entry name" value="sigma70-ECF"/>
    <property type="match status" value="1"/>
</dbReference>
<dbReference type="CDD" id="cd06171">
    <property type="entry name" value="Sigma70_r4"/>
    <property type="match status" value="1"/>
</dbReference>
<dbReference type="EMBL" id="FOCL01000005">
    <property type="protein sequence ID" value="SEO06160.1"/>
    <property type="molecule type" value="Genomic_DNA"/>
</dbReference>
<evidence type="ECO:0000256" key="4">
    <source>
        <dbReference type="ARBA" id="ARBA00023163"/>
    </source>
</evidence>
<evidence type="ECO:0000313" key="7">
    <source>
        <dbReference type="EMBL" id="SEO06160.1"/>
    </source>
</evidence>
<dbReference type="Pfam" id="PF04542">
    <property type="entry name" value="Sigma70_r2"/>
    <property type="match status" value="1"/>
</dbReference>
<dbReference type="InterPro" id="IPR013325">
    <property type="entry name" value="RNA_pol_sigma_r2"/>
</dbReference>
<comment type="similarity">
    <text evidence="1">Belongs to the sigma-70 factor family. ECF subfamily.</text>
</comment>
<dbReference type="InterPro" id="IPR013249">
    <property type="entry name" value="RNA_pol_sigma70_r4_t2"/>
</dbReference>
<keyword evidence="8" id="KW-1185">Reference proteome</keyword>
<accession>A0A1H8LLX7</accession>
<dbReference type="InterPro" id="IPR014284">
    <property type="entry name" value="RNA_pol_sigma-70_dom"/>
</dbReference>
<evidence type="ECO:0000313" key="8">
    <source>
        <dbReference type="Proteomes" id="UP000198942"/>
    </source>
</evidence>
<gene>
    <name evidence="7" type="ORF">SAMN05192574_105160</name>
</gene>
<dbReference type="Gene3D" id="1.10.1740.10">
    <property type="match status" value="1"/>
</dbReference>
<dbReference type="GO" id="GO:0003677">
    <property type="term" value="F:DNA binding"/>
    <property type="evidence" value="ECO:0007669"/>
    <property type="project" value="InterPro"/>
</dbReference>
<dbReference type="InterPro" id="IPR039425">
    <property type="entry name" value="RNA_pol_sigma-70-like"/>
</dbReference>
<feature type="domain" description="RNA polymerase sigma factor 70 region 4 type 2" evidence="6">
    <location>
        <begin position="128"/>
        <end position="177"/>
    </location>
</feature>
<dbReference type="AlphaFoldDB" id="A0A1H8LLX7"/>
<dbReference type="Proteomes" id="UP000198942">
    <property type="component" value="Unassembled WGS sequence"/>
</dbReference>
<dbReference type="SUPFAM" id="SSF88659">
    <property type="entry name" value="Sigma3 and sigma4 domains of RNA polymerase sigma factors"/>
    <property type="match status" value="1"/>
</dbReference>
<dbReference type="PANTHER" id="PTHR43133">
    <property type="entry name" value="RNA POLYMERASE ECF-TYPE SIGMA FACTO"/>
    <property type="match status" value="1"/>
</dbReference>
<name>A0A1H8LLX7_9SPHI</name>
<reference evidence="8" key="1">
    <citation type="submission" date="2016-10" db="EMBL/GenBank/DDBJ databases">
        <authorList>
            <person name="Varghese N."/>
            <person name="Submissions S."/>
        </authorList>
    </citation>
    <scope>NUCLEOTIDE SEQUENCE [LARGE SCALE GENOMIC DNA]</scope>
    <source>
        <strain evidence="8">Gh-48</strain>
    </source>
</reference>
<dbReference type="SUPFAM" id="SSF88946">
    <property type="entry name" value="Sigma2 domain of RNA polymerase sigma factors"/>
    <property type="match status" value="1"/>
</dbReference>
<keyword evidence="3" id="KW-0731">Sigma factor</keyword>
<keyword evidence="4" id="KW-0804">Transcription</keyword>
<keyword evidence="2" id="KW-0805">Transcription regulation</keyword>
<dbReference type="Pfam" id="PF08281">
    <property type="entry name" value="Sigma70_r4_2"/>
    <property type="match status" value="1"/>
</dbReference>
<feature type="domain" description="RNA polymerase sigma-70 region 2" evidence="5">
    <location>
        <begin position="26"/>
        <end position="89"/>
    </location>
</feature>
<evidence type="ECO:0000256" key="3">
    <source>
        <dbReference type="ARBA" id="ARBA00023082"/>
    </source>
</evidence>
<organism evidence="7 8">
    <name type="scientific">Mucilaginibacter gossypiicola</name>
    <dbReference type="NCBI Taxonomy" id="551995"/>
    <lineage>
        <taxon>Bacteria</taxon>
        <taxon>Pseudomonadati</taxon>
        <taxon>Bacteroidota</taxon>
        <taxon>Sphingobacteriia</taxon>
        <taxon>Sphingobacteriales</taxon>
        <taxon>Sphingobacteriaceae</taxon>
        <taxon>Mucilaginibacter</taxon>
    </lineage>
</organism>
<evidence type="ECO:0000259" key="5">
    <source>
        <dbReference type="Pfam" id="PF04542"/>
    </source>
</evidence>
<protein>
    <submittedName>
        <fullName evidence="7">RNA polymerase sigma factor, sigma-70 family</fullName>
    </submittedName>
</protein>
<dbReference type="GO" id="GO:0006352">
    <property type="term" value="P:DNA-templated transcription initiation"/>
    <property type="evidence" value="ECO:0007669"/>
    <property type="project" value="InterPro"/>
</dbReference>
<dbReference type="PANTHER" id="PTHR43133:SF46">
    <property type="entry name" value="RNA POLYMERASE SIGMA-70 FACTOR ECF SUBFAMILY"/>
    <property type="match status" value="1"/>
</dbReference>
<dbReference type="GO" id="GO:0016987">
    <property type="term" value="F:sigma factor activity"/>
    <property type="evidence" value="ECO:0007669"/>
    <property type="project" value="UniProtKB-KW"/>
</dbReference>
<evidence type="ECO:0000259" key="6">
    <source>
        <dbReference type="Pfam" id="PF08281"/>
    </source>
</evidence>
<dbReference type="InterPro" id="IPR007627">
    <property type="entry name" value="RNA_pol_sigma70_r2"/>
</dbReference>